<dbReference type="CDD" id="cd00082">
    <property type="entry name" value="HisKA"/>
    <property type="match status" value="1"/>
</dbReference>
<evidence type="ECO:0000256" key="1">
    <source>
        <dbReference type="ARBA" id="ARBA00000085"/>
    </source>
</evidence>
<dbReference type="EMBL" id="QVQT01000006">
    <property type="protein sequence ID" value="RFU15276.1"/>
    <property type="molecule type" value="Genomic_DNA"/>
</dbReference>
<proteinExistence type="predicted"/>
<evidence type="ECO:0000259" key="11">
    <source>
        <dbReference type="PROSITE" id="PS50112"/>
    </source>
</evidence>
<dbReference type="AlphaFoldDB" id="A0A372IK12"/>
<evidence type="ECO:0000259" key="12">
    <source>
        <dbReference type="PROSITE" id="PS50113"/>
    </source>
</evidence>
<dbReference type="GO" id="GO:0000155">
    <property type="term" value="F:phosphorelay sensor kinase activity"/>
    <property type="evidence" value="ECO:0007669"/>
    <property type="project" value="InterPro"/>
</dbReference>
<dbReference type="Proteomes" id="UP000264702">
    <property type="component" value="Unassembled WGS sequence"/>
</dbReference>
<dbReference type="SUPFAM" id="SSF55874">
    <property type="entry name" value="ATPase domain of HSP90 chaperone/DNA topoisomerase II/histidine kinase"/>
    <property type="match status" value="1"/>
</dbReference>
<comment type="catalytic activity">
    <reaction evidence="1">
        <text>ATP + protein L-histidine = ADP + protein N-phospho-L-histidine.</text>
        <dbReference type="EC" id="2.7.13.3"/>
    </reaction>
</comment>
<dbReference type="InterPro" id="IPR005467">
    <property type="entry name" value="His_kinase_dom"/>
</dbReference>
<dbReference type="EC" id="2.7.13.3" evidence="2"/>
<comment type="caution">
    <text evidence="13">The sequence shown here is derived from an EMBL/GenBank/DDBJ whole genome shotgun (WGS) entry which is preliminary data.</text>
</comment>
<dbReference type="SMART" id="SM00388">
    <property type="entry name" value="HisKA"/>
    <property type="match status" value="1"/>
</dbReference>
<gene>
    <name evidence="13" type="ORF">D0Y96_16435</name>
</gene>
<keyword evidence="3 6" id="KW-0597">Phosphoprotein</keyword>
<name>A0A372IK12_9BACT</name>
<dbReference type="Pfam" id="PF13426">
    <property type="entry name" value="PAS_9"/>
    <property type="match status" value="1"/>
</dbReference>
<feature type="coiled-coil region" evidence="7">
    <location>
        <begin position="127"/>
        <end position="158"/>
    </location>
</feature>
<dbReference type="SUPFAM" id="SSF55785">
    <property type="entry name" value="PYP-like sensor domain (PAS domain)"/>
    <property type="match status" value="3"/>
</dbReference>
<dbReference type="SUPFAM" id="SSF52172">
    <property type="entry name" value="CheY-like"/>
    <property type="match status" value="1"/>
</dbReference>
<dbReference type="Gene3D" id="3.40.50.2300">
    <property type="match status" value="1"/>
</dbReference>
<feature type="region of interest" description="Disordered" evidence="8">
    <location>
        <begin position="766"/>
        <end position="785"/>
    </location>
</feature>
<dbReference type="PANTHER" id="PTHR43304">
    <property type="entry name" value="PHYTOCHROME-LIKE PROTEIN CPH1"/>
    <property type="match status" value="1"/>
</dbReference>
<evidence type="ECO:0000256" key="3">
    <source>
        <dbReference type="ARBA" id="ARBA00022553"/>
    </source>
</evidence>
<dbReference type="PROSITE" id="PS50109">
    <property type="entry name" value="HIS_KIN"/>
    <property type="match status" value="1"/>
</dbReference>
<evidence type="ECO:0000256" key="5">
    <source>
        <dbReference type="ARBA" id="ARBA00022777"/>
    </source>
</evidence>
<dbReference type="Gene3D" id="3.30.565.10">
    <property type="entry name" value="Histidine kinase-like ATPase, C-terminal domain"/>
    <property type="match status" value="1"/>
</dbReference>
<dbReference type="Pfam" id="PF00989">
    <property type="entry name" value="PAS"/>
    <property type="match status" value="1"/>
</dbReference>
<dbReference type="CDD" id="cd00156">
    <property type="entry name" value="REC"/>
    <property type="match status" value="1"/>
</dbReference>
<organism evidence="13 14">
    <name type="scientific">Paracidobacterium acidisoli</name>
    <dbReference type="NCBI Taxonomy" id="2303751"/>
    <lineage>
        <taxon>Bacteria</taxon>
        <taxon>Pseudomonadati</taxon>
        <taxon>Acidobacteriota</taxon>
        <taxon>Terriglobia</taxon>
        <taxon>Terriglobales</taxon>
        <taxon>Acidobacteriaceae</taxon>
        <taxon>Paracidobacterium</taxon>
    </lineage>
</organism>
<dbReference type="Pfam" id="PF00512">
    <property type="entry name" value="HisKA"/>
    <property type="match status" value="1"/>
</dbReference>
<dbReference type="InterPro" id="IPR000700">
    <property type="entry name" value="PAS-assoc_C"/>
</dbReference>
<dbReference type="SMART" id="SM00387">
    <property type="entry name" value="HATPase_c"/>
    <property type="match status" value="1"/>
</dbReference>
<dbReference type="InterPro" id="IPR003594">
    <property type="entry name" value="HATPase_dom"/>
</dbReference>
<dbReference type="PROSITE" id="PS50113">
    <property type="entry name" value="PAC"/>
    <property type="match status" value="2"/>
</dbReference>
<dbReference type="PRINTS" id="PR00344">
    <property type="entry name" value="BCTRLSENSOR"/>
</dbReference>
<dbReference type="InterPro" id="IPR011006">
    <property type="entry name" value="CheY-like_superfamily"/>
</dbReference>
<dbReference type="RefSeq" id="WP_117302084.1">
    <property type="nucleotide sequence ID" value="NZ_QVQT02000006.1"/>
</dbReference>
<dbReference type="PROSITE" id="PS50112">
    <property type="entry name" value="PAS"/>
    <property type="match status" value="1"/>
</dbReference>
<feature type="domain" description="PAS" evidence="11">
    <location>
        <begin position="416"/>
        <end position="482"/>
    </location>
</feature>
<dbReference type="PANTHER" id="PTHR43304:SF1">
    <property type="entry name" value="PAC DOMAIN-CONTAINING PROTEIN"/>
    <property type="match status" value="1"/>
</dbReference>
<sequence>MTVNEKVNILMVDDQPGKLLTYEAILAELGENLIKAASAREALEVLLRTDIAVVLMDVSMPDLDGFELAGLIRQHPRFQKTAIIFISGVHLSTEDTINGYRRGAVDYISVPVIPEVLRARIGVFVELHRKTRMLERLNNDLERRVEERTEELRQSEDQFRTLANSIPQLAWMAQADGTAFWYSQRWCDFSGVSMPVLLATGWAFLCHPDHADRVAGGLGSAVVAAQPWEDTFPLRSRDGEYRWFLCRAVPIVDSQGKVARWFGTATDVTAQIAAEEHIHLLNRQLELRVAELETIMRVLPVGVAISADASSANATMNPAFRAIFGTNGIRHLNGSGPADGVEKSLTEHAHLPFLFMNDVIHAGRPVMDAEMQLQGSDGLEKYVLASASPVIEPSGNVRGAVGVFFDVSHRKRLENTLRERAELLELASEGIMVRDMQGVIRYWNSGAESCYGWRREDVHGQDVHALLQTVFPVSRDELNSILLREGSWRGKLSQRTSSGHEVVVDSHMVLDRETGSILEINRDITRELRAEEALRQAEKLAAMGRMAGIIAHEINNPLEAITNAFYLLRNHPSLDDQAKYYADMAEQELQRASHITRQTLSFYRESKQPVPVSLPEVIESVLELQQRGLQSSGIDLQKQYRSGGVIYAHPVELRQVFLNLIGNAVQAMPGGGTLRIRISEATDGLTGRRGIFLSVIDTGVGIDPENAEKLFQPFFSTKSTKGTGLGLWISKGIVQKYEGRIAFRSQYYKGRQATCFRVFLPAETTHSSAKSGGKPAADSVAVKVS</sequence>
<dbReference type="InterPro" id="IPR000014">
    <property type="entry name" value="PAS"/>
</dbReference>
<keyword evidence="4" id="KW-0808">Transferase</keyword>
<dbReference type="PROSITE" id="PS50110">
    <property type="entry name" value="RESPONSE_REGULATORY"/>
    <property type="match status" value="1"/>
</dbReference>
<accession>A0A372IK12</accession>
<dbReference type="InterPro" id="IPR001610">
    <property type="entry name" value="PAC"/>
</dbReference>
<dbReference type="SMART" id="SM00448">
    <property type="entry name" value="REC"/>
    <property type="match status" value="1"/>
</dbReference>
<reference evidence="13 14" key="1">
    <citation type="submission" date="2018-08" db="EMBL/GenBank/DDBJ databases">
        <title>Acidipila sp. 4G-K13, an acidobacterium isolated from forest soil.</title>
        <authorList>
            <person name="Gao Z.-H."/>
            <person name="Qiu L.-H."/>
        </authorList>
    </citation>
    <scope>NUCLEOTIDE SEQUENCE [LARGE SCALE GENOMIC DNA]</scope>
    <source>
        <strain evidence="13 14">4G-K13</strain>
    </source>
</reference>
<dbReference type="InterPro" id="IPR013767">
    <property type="entry name" value="PAS_fold"/>
</dbReference>
<evidence type="ECO:0000313" key="13">
    <source>
        <dbReference type="EMBL" id="RFU15276.1"/>
    </source>
</evidence>
<dbReference type="Gene3D" id="3.30.450.20">
    <property type="entry name" value="PAS domain"/>
    <property type="match status" value="3"/>
</dbReference>
<keyword evidence="7" id="KW-0175">Coiled coil</keyword>
<evidence type="ECO:0000256" key="7">
    <source>
        <dbReference type="SAM" id="Coils"/>
    </source>
</evidence>
<dbReference type="Gene3D" id="1.10.287.130">
    <property type="match status" value="1"/>
</dbReference>
<evidence type="ECO:0000256" key="2">
    <source>
        <dbReference type="ARBA" id="ARBA00012438"/>
    </source>
</evidence>
<dbReference type="InterPro" id="IPR036097">
    <property type="entry name" value="HisK_dim/P_sf"/>
</dbReference>
<feature type="modified residue" description="4-aspartylphosphate" evidence="6">
    <location>
        <position position="57"/>
    </location>
</feature>
<dbReference type="InterPro" id="IPR003661">
    <property type="entry name" value="HisK_dim/P_dom"/>
</dbReference>
<evidence type="ECO:0000313" key="14">
    <source>
        <dbReference type="Proteomes" id="UP000264702"/>
    </source>
</evidence>
<feature type="domain" description="Histidine kinase" evidence="9">
    <location>
        <begin position="549"/>
        <end position="764"/>
    </location>
</feature>
<dbReference type="SMART" id="SM00086">
    <property type="entry name" value="PAC"/>
    <property type="match status" value="2"/>
</dbReference>
<dbReference type="Pfam" id="PF00072">
    <property type="entry name" value="Response_reg"/>
    <property type="match status" value="1"/>
</dbReference>
<dbReference type="CDD" id="cd00130">
    <property type="entry name" value="PAS"/>
    <property type="match status" value="2"/>
</dbReference>
<dbReference type="InterPro" id="IPR052162">
    <property type="entry name" value="Sensor_kinase/Photoreceptor"/>
</dbReference>
<evidence type="ECO:0000256" key="4">
    <source>
        <dbReference type="ARBA" id="ARBA00022679"/>
    </source>
</evidence>
<dbReference type="SMART" id="SM00091">
    <property type="entry name" value="PAS"/>
    <property type="match status" value="2"/>
</dbReference>
<dbReference type="FunFam" id="3.30.450.20:FF:000099">
    <property type="entry name" value="Sensory box sensor histidine kinase"/>
    <property type="match status" value="1"/>
</dbReference>
<feature type="domain" description="Response regulatory" evidence="10">
    <location>
        <begin position="8"/>
        <end position="125"/>
    </location>
</feature>
<keyword evidence="14" id="KW-1185">Reference proteome</keyword>
<dbReference type="GO" id="GO:0006355">
    <property type="term" value="P:regulation of DNA-templated transcription"/>
    <property type="evidence" value="ECO:0007669"/>
    <property type="project" value="InterPro"/>
</dbReference>
<keyword evidence="5" id="KW-0418">Kinase</keyword>
<dbReference type="InterPro" id="IPR004358">
    <property type="entry name" value="Sig_transdc_His_kin-like_C"/>
</dbReference>
<dbReference type="InterPro" id="IPR001789">
    <property type="entry name" value="Sig_transdc_resp-reg_receiver"/>
</dbReference>
<feature type="domain" description="PAC" evidence="12">
    <location>
        <begin position="367"/>
        <end position="419"/>
    </location>
</feature>
<evidence type="ECO:0000256" key="8">
    <source>
        <dbReference type="SAM" id="MobiDB-lite"/>
    </source>
</evidence>
<dbReference type="InterPro" id="IPR036890">
    <property type="entry name" value="HATPase_C_sf"/>
</dbReference>
<evidence type="ECO:0000259" key="10">
    <source>
        <dbReference type="PROSITE" id="PS50110"/>
    </source>
</evidence>
<dbReference type="OrthoDB" id="9790669at2"/>
<dbReference type="InterPro" id="IPR035965">
    <property type="entry name" value="PAS-like_dom_sf"/>
</dbReference>
<evidence type="ECO:0000259" key="9">
    <source>
        <dbReference type="PROSITE" id="PS50109"/>
    </source>
</evidence>
<dbReference type="InterPro" id="IPR013655">
    <property type="entry name" value="PAS_fold_3"/>
</dbReference>
<dbReference type="SUPFAM" id="SSF47384">
    <property type="entry name" value="Homodimeric domain of signal transducing histidine kinase"/>
    <property type="match status" value="1"/>
</dbReference>
<dbReference type="NCBIfam" id="TIGR00229">
    <property type="entry name" value="sensory_box"/>
    <property type="match status" value="2"/>
</dbReference>
<dbReference type="Pfam" id="PF08447">
    <property type="entry name" value="PAS_3"/>
    <property type="match status" value="1"/>
</dbReference>
<dbReference type="Pfam" id="PF02518">
    <property type="entry name" value="HATPase_c"/>
    <property type="match status" value="1"/>
</dbReference>
<evidence type="ECO:0000256" key="6">
    <source>
        <dbReference type="PROSITE-ProRule" id="PRU00169"/>
    </source>
</evidence>
<feature type="domain" description="PAC" evidence="12">
    <location>
        <begin position="228"/>
        <end position="280"/>
    </location>
</feature>
<protein>
    <recommendedName>
        <fullName evidence="2">histidine kinase</fullName>
        <ecNumber evidence="2">2.7.13.3</ecNumber>
    </recommendedName>
</protein>